<dbReference type="SUPFAM" id="SSF56672">
    <property type="entry name" value="DNA/RNA polymerases"/>
    <property type="match status" value="1"/>
</dbReference>
<reference evidence="10" key="1">
    <citation type="journal article" date="2019" name="BMC Genomics">
        <title>Promising prospects of nanopore sequencing for algal hologenomics and structural variation discovery.</title>
        <authorList>
            <person name="Sauvage T."/>
            <person name="Schmidt W.E."/>
            <person name="Yoon H.S."/>
            <person name="Paul V.J."/>
            <person name="Fredericq S."/>
        </authorList>
    </citation>
    <scope>NUCLEOTIDE SEQUENCE</scope>
</reference>
<evidence type="ECO:0000259" key="9">
    <source>
        <dbReference type="SMART" id="SM00482"/>
    </source>
</evidence>
<dbReference type="GO" id="GO:0003887">
    <property type="term" value="F:DNA-directed DNA polymerase activity"/>
    <property type="evidence" value="ECO:0007669"/>
    <property type="project" value="UniProtKB-KW"/>
</dbReference>
<dbReference type="InterPro" id="IPR012337">
    <property type="entry name" value="RNaseH-like_sf"/>
</dbReference>
<dbReference type="PANTHER" id="PTHR10133:SF27">
    <property type="entry name" value="DNA POLYMERASE NU"/>
    <property type="match status" value="1"/>
</dbReference>
<keyword evidence="10" id="KW-0934">Plastid</keyword>
<dbReference type="GeneID" id="44139497"/>
<evidence type="ECO:0000256" key="4">
    <source>
        <dbReference type="ARBA" id="ARBA00022695"/>
    </source>
</evidence>
<protein>
    <recommendedName>
        <fullName evidence="2">DNA-directed DNA polymerase</fullName>
        <ecNumber evidence="2">2.7.7.7</ecNumber>
    </recommendedName>
</protein>
<dbReference type="GO" id="GO:0006302">
    <property type="term" value="P:double-strand break repair"/>
    <property type="evidence" value="ECO:0007669"/>
    <property type="project" value="TreeGrafter"/>
</dbReference>
<dbReference type="Gene3D" id="1.10.150.20">
    <property type="entry name" value="5' to 3' exonuclease, C-terminal subdomain"/>
    <property type="match status" value="1"/>
</dbReference>
<dbReference type="PANTHER" id="PTHR10133">
    <property type="entry name" value="DNA POLYMERASE I"/>
    <property type="match status" value="1"/>
</dbReference>
<dbReference type="InterPro" id="IPR002298">
    <property type="entry name" value="DNA_polymerase_A"/>
</dbReference>
<evidence type="ECO:0000256" key="5">
    <source>
        <dbReference type="ARBA" id="ARBA00022705"/>
    </source>
</evidence>
<dbReference type="Pfam" id="PF00476">
    <property type="entry name" value="DNA_pol_A"/>
    <property type="match status" value="1"/>
</dbReference>
<dbReference type="PROSITE" id="PS00447">
    <property type="entry name" value="DNA_POLYMERASE_A"/>
    <property type="match status" value="1"/>
</dbReference>
<name>A0A6B9VZ13_9CHLO</name>
<dbReference type="EMBL" id="MH745228">
    <property type="protein sequence ID" value="QHQ73296.1"/>
    <property type="molecule type" value="Genomic_DNA"/>
</dbReference>
<dbReference type="PRINTS" id="PR00868">
    <property type="entry name" value="DNAPOLI"/>
</dbReference>
<dbReference type="GO" id="GO:0006261">
    <property type="term" value="P:DNA-templated DNA replication"/>
    <property type="evidence" value="ECO:0007669"/>
    <property type="project" value="InterPro"/>
</dbReference>
<keyword evidence="6" id="KW-0239">DNA-directed DNA polymerase</keyword>
<evidence type="ECO:0000256" key="1">
    <source>
        <dbReference type="ARBA" id="ARBA00007705"/>
    </source>
</evidence>
<evidence type="ECO:0000256" key="8">
    <source>
        <dbReference type="ARBA" id="ARBA00049244"/>
    </source>
</evidence>
<dbReference type="InterPro" id="IPR019760">
    <property type="entry name" value="DNA-dir_DNA_pol_A_CS"/>
</dbReference>
<dbReference type="Gene3D" id="3.30.70.370">
    <property type="match status" value="1"/>
</dbReference>
<dbReference type="EC" id="2.7.7.7" evidence="2"/>
<keyword evidence="7" id="KW-0238">DNA-binding</keyword>
<comment type="similarity">
    <text evidence="1">Belongs to the DNA polymerase type-A family.</text>
</comment>
<dbReference type="SUPFAM" id="SSF53098">
    <property type="entry name" value="Ribonuclease H-like"/>
    <property type="match status" value="1"/>
</dbReference>
<dbReference type="Gene3D" id="3.30.420.10">
    <property type="entry name" value="Ribonuclease H-like superfamily/Ribonuclease H"/>
    <property type="match status" value="1"/>
</dbReference>
<evidence type="ECO:0000256" key="6">
    <source>
        <dbReference type="ARBA" id="ARBA00022932"/>
    </source>
</evidence>
<evidence type="ECO:0000256" key="3">
    <source>
        <dbReference type="ARBA" id="ARBA00022679"/>
    </source>
</evidence>
<gene>
    <name evidence="10" type="primary">ORF8</name>
</gene>
<evidence type="ECO:0000256" key="2">
    <source>
        <dbReference type="ARBA" id="ARBA00012417"/>
    </source>
</evidence>
<keyword evidence="5" id="KW-0235">DNA replication</keyword>
<dbReference type="InterPro" id="IPR001098">
    <property type="entry name" value="DNA-dir_DNA_pol_A_palm_dom"/>
</dbReference>
<evidence type="ECO:0000313" key="10">
    <source>
        <dbReference type="EMBL" id="QHQ73296.1"/>
    </source>
</evidence>
<proteinExistence type="inferred from homology"/>
<geneLocation type="chloroplast" evidence="10"/>
<dbReference type="SMART" id="SM00482">
    <property type="entry name" value="POLAc"/>
    <property type="match status" value="1"/>
</dbReference>
<feature type="domain" description="DNA-directed DNA polymerase family A palm" evidence="9">
    <location>
        <begin position="382"/>
        <end position="621"/>
    </location>
</feature>
<sequence>MTINYIFLDTETTFEKNLPIIFNEIVFVQFIIVKQIEFLHFIKNRPLCELKDFMPEVTIWRIEECGEKEKIYLKDLLLNKKNQLVLFNAPFDIAHLLKWLYPDEFFPGNNLFTYSKKHINCFIWDLFLMLKIIHPGYKENSLNHWSQRLYRLSLSKTLQTSFKKETILDNQLKTYMEGDVKILIYIWGQILFENYSWLNTHTNKKTSCYYIYKKYFCQLIFFSVDSCFRGLNIDVERVRETLKEKEGEKTQMDQIFADLTQIDPNLVKSSQTFGKNIVPLLEEYVVDLIPKTPTGLFKFSFREFRILLEKHHIESPIFRALTDVLKKRREIILSKNLLKNIKKIFSAEGAHNKLFFNFKIAGATTGRVTTSNYNLQGLPYFLRSGIVPAKGNIFVIADVSQEEVRIMAEISKEKELLKIFNQKLDFHANTGAIITDTKYEKFLEFKETDPEFFKSKRALAKSLNFGLFYGMGPITLQKHLEVGNIFLPRKETEVYWRKWHRNYPGVQDYQKTIVENLWASKNKGCKPVFSSYLKSNQNLFFITSLGGRVKRNNELDVGNIDYKTFKKTKNFLTECSNFPVQATGADLLSEIWQELEKTLWEKGRVVLTVHDEIIIETKPHLYEEVKKSIEKVALVLGEKYLPSVGLSFDISGPETSWTKP</sequence>
<keyword evidence="10" id="KW-0150">Chloroplast</keyword>
<comment type="catalytic activity">
    <reaction evidence="8">
        <text>DNA(n) + a 2'-deoxyribonucleoside 5'-triphosphate = DNA(n+1) + diphosphate</text>
        <dbReference type="Rhea" id="RHEA:22508"/>
        <dbReference type="Rhea" id="RHEA-COMP:17339"/>
        <dbReference type="Rhea" id="RHEA-COMP:17340"/>
        <dbReference type="ChEBI" id="CHEBI:33019"/>
        <dbReference type="ChEBI" id="CHEBI:61560"/>
        <dbReference type="ChEBI" id="CHEBI:173112"/>
        <dbReference type="EC" id="2.7.7.7"/>
    </reaction>
</comment>
<dbReference type="AlphaFoldDB" id="A0A6B9VZ13"/>
<evidence type="ECO:0000256" key="7">
    <source>
        <dbReference type="ARBA" id="ARBA00023125"/>
    </source>
</evidence>
<dbReference type="InterPro" id="IPR036397">
    <property type="entry name" value="RNaseH_sf"/>
</dbReference>
<keyword evidence="4" id="KW-0548">Nucleotidyltransferase</keyword>
<dbReference type="InterPro" id="IPR043502">
    <property type="entry name" value="DNA/RNA_pol_sf"/>
</dbReference>
<accession>A0A6B9VZ13</accession>
<dbReference type="GO" id="GO:0003677">
    <property type="term" value="F:DNA binding"/>
    <property type="evidence" value="ECO:0007669"/>
    <property type="project" value="UniProtKB-KW"/>
</dbReference>
<dbReference type="RefSeq" id="YP_009729384.1">
    <property type="nucleotide sequence ID" value="NC_045914.1"/>
</dbReference>
<keyword evidence="3" id="KW-0808">Transferase</keyword>
<organism evidence="10">
    <name type="scientific">Caulerpa ashmeadii</name>
    <dbReference type="NCBI Taxonomy" id="177078"/>
    <lineage>
        <taxon>Eukaryota</taxon>
        <taxon>Viridiplantae</taxon>
        <taxon>Chlorophyta</taxon>
        <taxon>core chlorophytes</taxon>
        <taxon>Ulvophyceae</taxon>
        <taxon>TCBD clade</taxon>
        <taxon>Bryopsidales</taxon>
        <taxon>Halimedineae</taxon>
        <taxon>Caulerpaceae</taxon>
        <taxon>Caulerpa</taxon>
    </lineage>
</organism>